<evidence type="ECO:0000256" key="1">
    <source>
        <dbReference type="ARBA" id="ARBA00008668"/>
    </source>
</evidence>
<keyword evidence="7" id="KW-1185">Reference proteome</keyword>
<dbReference type="CDD" id="cd01837">
    <property type="entry name" value="SGNH_plant_lipase_like"/>
    <property type="match status" value="1"/>
</dbReference>
<evidence type="ECO:0000256" key="3">
    <source>
        <dbReference type="ARBA" id="ARBA00022801"/>
    </source>
</evidence>
<dbReference type="Proteomes" id="UP001055439">
    <property type="component" value="Chromosome 10"/>
</dbReference>
<dbReference type="AlphaFoldDB" id="A0A9E7ERG0"/>
<dbReference type="Pfam" id="PF00657">
    <property type="entry name" value="Lipase_GDSL"/>
    <property type="match status" value="2"/>
</dbReference>
<sequence length="643" mass="69458">MAPSFSARLSLHVILLSVDLLLLSSVVTPSPGCYSAIFNFGDSLTDTGNLAFLTGGKAPASRPPYGETYFHRPTGRFTDGRIILDFIARAMRLPLVPPYPAGRGRHNFAKGANFAVAGARALSNAFYVAEAAHDILKQSLFMVGEIGINDYNHVLLDDRPIDSVRAYVAPVVHAIASAIDALVRTGAKTVMASGMFPVGCIPVFLAKFRTQDAEAYDPATGCLKWLNEFSQHHNLLLRRQLGRLRQAHPHATIVYADIYGALMSIYASPRRFGMTSPLMACCGGEGPYHFNFSVGCGDPTSTCFGDSLTDTGNLVFFSGGKDQANRPPYGETYFHRPNGRYSDGRIILDFIAQTTGLPLVRPYPAGRGSEGFVYGANFAVAGGCALSNAFYEAEGFNVTWEDYSLGTQLKWFEQLLSSPSVLAPNDALSKSLFIVGEMGANDYSSVLVGDNPMESARALVAPVARAIGAAIDALVRTGAKTVLVSGVFPLGCVPLFLTRFRTRNAEAYDPATGCLKWLNEFSQYHNLLLQRELRRLRRAHPHSTIIYADIYGALMAIYTSPSHFGMTSTLKACCGGEGPYNYDSSVTCGDPTSTLCSDPWSYVSWDGLHFTEAASQIVAHGIADGPNAQLSLDENVDLISCQS</sequence>
<dbReference type="OrthoDB" id="759046at2759"/>
<name>A0A9E7ERG0_9LILI</name>
<accession>A0A9E7ERG0</accession>
<evidence type="ECO:0000256" key="5">
    <source>
        <dbReference type="SAM" id="SignalP"/>
    </source>
</evidence>
<dbReference type="Gene3D" id="3.40.50.1110">
    <property type="entry name" value="SGNH hydrolase"/>
    <property type="match status" value="2"/>
</dbReference>
<comment type="similarity">
    <text evidence="1">Belongs to the 'GDSL' lipolytic enzyme family.</text>
</comment>
<evidence type="ECO:0000313" key="7">
    <source>
        <dbReference type="Proteomes" id="UP001055439"/>
    </source>
</evidence>
<organism evidence="6 7">
    <name type="scientific">Musa troglodytarum</name>
    <name type="common">fe'i banana</name>
    <dbReference type="NCBI Taxonomy" id="320322"/>
    <lineage>
        <taxon>Eukaryota</taxon>
        <taxon>Viridiplantae</taxon>
        <taxon>Streptophyta</taxon>
        <taxon>Embryophyta</taxon>
        <taxon>Tracheophyta</taxon>
        <taxon>Spermatophyta</taxon>
        <taxon>Magnoliopsida</taxon>
        <taxon>Liliopsida</taxon>
        <taxon>Zingiberales</taxon>
        <taxon>Musaceae</taxon>
        <taxon>Musa</taxon>
    </lineage>
</organism>
<gene>
    <name evidence="6" type="ORF">MUK42_02315</name>
</gene>
<dbReference type="InterPro" id="IPR036514">
    <property type="entry name" value="SGNH_hydro_sf"/>
</dbReference>
<dbReference type="GO" id="GO:0016788">
    <property type="term" value="F:hydrolase activity, acting on ester bonds"/>
    <property type="evidence" value="ECO:0007669"/>
    <property type="project" value="InterPro"/>
</dbReference>
<dbReference type="PANTHER" id="PTHR22835:SF663">
    <property type="entry name" value="LIPASE-LIKE"/>
    <property type="match status" value="1"/>
</dbReference>
<keyword evidence="2 5" id="KW-0732">Signal</keyword>
<evidence type="ECO:0000313" key="6">
    <source>
        <dbReference type="EMBL" id="URD82434.1"/>
    </source>
</evidence>
<feature type="chain" id="PRO_5038913444" evidence="5">
    <location>
        <begin position="30"/>
        <end position="643"/>
    </location>
</feature>
<protein>
    <submittedName>
        <fullName evidence="6">Lipid catabolic process</fullName>
    </submittedName>
</protein>
<dbReference type="PANTHER" id="PTHR22835">
    <property type="entry name" value="ZINC FINGER FYVE DOMAIN CONTAINING PROTEIN"/>
    <property type="match status" value="1"/>
</dbReference>
<evidence type="ECO:0000256" key="2">
    <source>
        <dbReference type="ARBA" id="ARBA00022729"/>
    </source>
</evidence>
<dbReference type="InterPro" id="IPR035669">
    <property type="entry name" value="SGNH_plant_lipase-like"/>
</dbReference>
<proteinExistence type="inferred from homology"/>
<feature type="signal peptide" evidence="5">
    <location>
        <begin position="1"/>
        <end position="29"/>
    </location>
</feature>
<keyword evidence="3" id="KW-0378">Hydrolase</keyword>
<reference evidence="6" key="1">
    <citation type="submission" date="2022-05" db="EMBL/GenBank/DDBJ databases">
        <title>The Musa troglodytarum L. genome provides insights into the mechanism of non-climacteric behaviour and enrichment of carotenoids.</title>
        <authorList>
            <person name="Wang J."/>
        </authorList>
    </citation>
    <scope>NUCLEOTIDE SEQUENCE</scope>
    <source>
        <tissue evidence="6">Leaf</tissue>
    </source>
</reference>
<dbReference type="SUPFAM" id="SSF52266">
    <property type="entry name" value="SGNH hydrolase"/>
    <property type="match status" value="2"/>
</dbReference>
<evidence type="ECO:0000256" key="4">
    <source>
        <dbReference type="ARBA" id="ARBA00023180"/>
    </source>
</evidence>
<dbReference type="InterPro" id="IPR001087">
    <property type="entry name" value="GDSL"/>
</dbReference>
<keyword evidence="4" id="KW-0325">Glycoprotein</keyword>
<dbReference type="EMBL" id="CP097503">
    <property type="protein sequence ID" value="URD82434.1"/>
    <property type="molecule type" value="Genomic_DNA"/>
</dbReference>